<gene>
    <name evidence="1" type="ORF">ACFFMS_10820</name>
</gene>
<comment type="caution">
    <text evidence="1">The sequence shown here is derived from an EMBL/GenBank/DDBJ whole genome shotgun (WGS) entry which is preliminary data.</text>
</comment>
<sequence>MIQVTLIRLSDRKLSTLLAGGIMQVRKGTIADLKDVLQLEHRLYPRQWHVSEEFAKEVLTRNEDIIRVLDVHGVVKGHYAFLPLEKEIYEKVLHGEMDEKEVADYVLDYKKPRNVFLYWTTVMVDIKDPLRAQLAKNLLSDIPYYLQGLKEKGIRVMEIGGIFISEQGMRVAQRFDMKQTGTITYTDGETYPIYRATSI</sequence>
<evidence type="ECO:0000313" key="2">
    <source>
        <dbReference type="Proteomes" id="UP001589609"/>
    </source>
</evidence>
<dbReference type="Gene3D" id="3.40.630.30">
    <property type="match status" value="1"/>
</dbReference>
<dbReference type="RefSeq" id="WP_379949240.1">
    <property type="nucleotide sequence ID" value="NZ_JBHMAF010000049.1"/>
</dbReference>
<accession>A0ABV5WEC4</accession>
<protein>
    <submittedName>
        <fullName evidence="1">Uncharacterized protein</fullName>
    </submittedName>
</protein>
<evidence type="ECO:0000313" key="1">
    <source>
        <dbReference type="EMBL" id="MFB9758954.1"/>
    </source>
</evidence>
<dbReference type="Proteomes" id="UP001589609">
    <property type="component" value="Unassembled WGS sequence"/>
</dbReference>
<organism evidence="1 2">
    <name type="scientific">Ectobacillus funiculus</name>
    <dbReference type="NCBI Taxonomy" id="137993"/>
    <lineage>
        <taxon>Bacteria</taxon>
        <taxon>Bacillati</taxon>
        <taxon>Bacillota</taxon>
        <taxon>Bacilli</taxon>
        <taxon>Bacillales</taxon>
        <taxon>Bacillaceae</taxon>
        <taxon>Ectobacillus</taxon>
    </lineage>
</organism>
<reference evidence="1 2" key="1">
    <citation type="submission" date="2024-09" db="EMBL/GenBank/DDBJ databases">
        <authorList>
            <person name="Sun Q."/>
            <person name="Mori K."/>
        </authorList>
    </citation>
    <scope>NUCLEOTIDE SEQUENCE [LARGE SCALE GENOMIC DNA]</scope>
    <source>
        <strain evidence="1 2">JCM 11201</strain>
    </source>
</reference>
<keyword evidence="2" id="KW-1185">Reference proteome</keyword>
<proteinExistence type="predicted"/>
<name>A0ABV5WEC4_9BACI</name>
<dbReference type="EMBL" id="JBHMAF010000049">
    <property type="protein sequence ID" value="MFB9758954.1"/>
    <property type="molecule type" value="Genomic_DNA"/>
</dbReference>